<proteinExistence type="predicted"/>
<dbReference type="InterPro" id="IPR007995">
    <property type="entry name" value="DUF742"/>
</dbReference>
<evidence type="ECO:0000313" key="1">
    <source>
        <dbReference type="EMBL" id="MBB5432722.1"/>
    </source>
</evidence>
<gene>
    <name evidence="1" type="ORF">HDA36_002806</name>
</gene>
<dbReference type="Pfam" id="PF05331">
    <property type="entry name" value="DUF742"/>
    <property type="match status" value="1"/>
</dbReference>
<organism evidence="1 2">
    <name type="scientific">Nocardiopsis composta</name>
    <dbReference type="NCBI Taxonomy" id="157465"/>
    <lineage>
        <taxon>Bacteria</taxon>
        <taxon>Bacillati</taxon>
        <taxon>Actinomycetota</taxon>
        <taxon>Actinomycetes</taxon>
        <taxon>Streptosporangiales</taxon>
        <taxon>Nocardiopsidaceae</taxon>
        <taxon>Nocardiopsis</taxon>
    </lineage>
</organism>
<dbReference type="Proteomes" id="UP000572635">
    <property type="component" value="Unassembled WGS sequence"/>
</dbReference>
<dbReference type="PANTHER" id="PTHR36221:SF1">
    <property type="entry name" value="DUF742 DOMAIN-CONTAINING PROTEIN"/>
    <property type="match status" value="1"/>
</dbReference>
<comment type="caution">
    <text evidence="1">The sequence shown here is derived from an EMBL/GenBank/DDBJ whole genome shotgun (WGS) entry which is preliminary data.</text>
</comment>
<dbReference type="RefSeq" id="WP_184392247.1">
    <property type="nucleotide sequence ID" value="NZ_BAAAJD010000041.1"/>
</dbReference>
<dbReference type="EMBL" id="JACHDB010000001">
    <property type="protein sequence ID" value="MBB5432722.1"/>
    <property type="molecule type" value="Genomic_DNA"/>
</dbReference>
<dbReference type="PANTHER" id="PTHR36221">
    <property type="entry name" value="DUF742 DOMAIN-CONTAINING PROTEIN"/>
    <property type="match status" value="1"/>
</dbReference>
<dbReference type="AlphaFoldDB" id="A0A7W8QLM6"/>
<reference evidence="1 2" key="1">
    <citation type="submission" date="2020-08" db="EMBL/GenBank/DDBJ databases">
        <title>Sequencing the genomes of 1000 actinobacteria strains.</title>
        <authorList>
            <person name="Klenk H.-P."/>
        </authorList>
    </citation>
    <scope>NUCLEOTIDE SEQUENCE [LARGE SCALE GENOMIC DNA]</scope>
    <source>
        <strain evidence="1 2">DSM 44551</strain>
    </source>
</reference>
<name>A0A7W8QLM6_9ACTN</name>
<accession>A0A7W8QLM6</accession>
<keyword evidence="2" id="KW-1185">Reference proteome</keyword>
<protein>
    <recommendedName>
        <fullName evidence="3">DUF742 domain-containing protein</fullName>
    </recommendedName>
</protein>
<evidence type="ECO:0000313" key="2">
    <source>
        <dbReference type="Proteomes" id="UP000572635"/>
    </source>
</evidence>
<evidence type="ECO:0008006" key="3">
    <source>
        <dbReference type="Google" id="ProtNLM"/>
    </source>
</evidence>
<sequence length="118" mass="12635">MRRVIDGEDPDRLYTVTGGRSRAGDAGLDLVTLIVSESDPAPGMQSEHVRILRTCHRPTSVVELSAELELPVSVVRILLTDLLDTGRVSARHPSSAGAAVHTPDSDFLKKVLVGLANL</sequence>